<organism evidence="1 2">
    <name type="scientific">Serinibacter arcticus</name>
    <dbReference type="NCBI Taxonomy" id="1655435"/>
    <lineage>
        <taxon>Bacteria</taxon>
        <taxon>Bacillati</taxon>
        <taxon>Actinomycetota</taxon>
        <taxon>Actinomycetes</taxon>
        <taxon>Micrococcales</taxon>
        <taxon>Beutenbergiaceae</taxon>
        <taxon>Serinibacter</taxon>
    </lineage>
</organism>
<reference evidence="1 2" key="1">
    <citation type="submission" date="2018-11" db="EMBL/GenBank/DDBJ databases">
        <title>Complete genome sequencing of the Actinobacteria Serinibacter sp. K3-2.</title>
        <authorList>
            <person name="Rakitin A.L."/>
            <person name="Beletsky A.V."/>
            <person name="Mardanov A.V."/>
            <person name="Ravin N.V."/>
            <person name="Gromova A.S."/>
            <person name="Filippova S.N."/>
            <person name="Gal'Chenko V.F."/>
        </authorList>
    </citation>
    <scope>NUCLEOTIDE SEQUENCE [LARGE SCALE GENOMIC DNA]</scope>
    <source>
        <strain evidence="1 2">K3-2</strain>
    </source>
</reference>
<dbReference type="OrthoDB" id="3268465at2"/>
<dbReference type="Proteomes" id="UP000297318">
    <property type="component" value="Unassembled WGS sequence"/>
</dbReference>
<proteinExistence type="predicted"/>
<protein>
    <submittedName>
        <fullName evidence="1">Uncharacterized protein</fullName>
    </submittedName>
</protein>
<sequence length="322" mass="33717">MVGDHDETDPAQPHLPRLAPAVAAHHHLLLLAADVEPDEVEALVVSLVVGARWTTPASGTLPGVLDLLPDADRHSRATLTGPWGAAATRGPLGLPDWVETIFVIDVDAERSGPAPTLAGGYGPLLDAFGPEHPEGLERQVLDVAHACARRLAGALRVTTGVLVEPDPGSAVDLAVHAPTWLEPDTLAHVLEAALPGLVLLPGADAVAHHGHHLDGYGATWHHRGADELAEGADHVVVEVEAVEVLPPALRTAAWTSAGVLTYALRWIDGDRTPTSRGGLRRRDDARASIERAAVALHGAVGGEILDEDGFLVAPDQLADHAR</sequence>
<evidence type="ECO:0000313" key="1">
    <source>
        <dbReference type="EMBL" id="TGO06727.1"/>
    </source>
</evidence>
<dbReference type="EMBL" id="RHPJ01000001">
    <property type="protein sequence ID" value="TGO06727.1"/>
    <property type="molecule type" value="Genomic_DNA"/>
</dbReference>
<dbReference type="RefSeq" id="WP_135848876.1">
    <property type="nucleotide sequence ID" value="NZ_RHPJ01000001.1"/>
</dbReference>
<accession>A0A4Z1EB71</accession>
<comment type="caution">
    <text evidence="1">The sequence shown here is derived from an EMBL/GenBank/DDBJ whole genome shotgun (WGS) entry which is preliminary data.</text>
</comment>
<dbReference type="AlphaFoldDB" id="A0A4Z1EB71"/>
<gene>
    <name evidence="1" type="ORF">SERN_0919</name>
</gene>
<keyword evidence="2" id="KW-1185">Reference proteome</keyword>
<name>A0A4Z1EB71_9MICO</name>
<evidence type="ECO:0000313" key="2">
    <source>
        <dbReference type="Proteomes" id="UP000297318"/>
    </source>
</evidence>